<accession>A0A4Q2JQC4</accession>
<keyword evidence="2" id="KW-1185">Reference proteome</keyword>
<dbReference type="CDD" id="cd00090">
    <property type="entry name" value="HTH_ARSR"/>
    <property type="match status" value="1"/>
</dbReference>
<evidence type="ECO:0000313" key="1">
    <source>
        <dbReference type="EMBL" id="RXZ50461.1"/>
    </source>
</evidence>
<sequence length="236" mass="25288">MSRMDDSARQDDLAAVASIADPQRRALFEFVARHPEPVGRDEAASALGMARGTAAFHLDRLVEAGLLRTEFQRRNGRTGPGAGRPAKLYRAMPGEISVSVPERHYDLAAELLSRAVEESDRARTPIGPTLERVSARLGRALGGAADSMPAVLERLGYAPVDDGDDGMLLTNCPFDRVARNHTATICAANAALLDGAVRGLGERDVAAVLEPRDGYCCVRLRSTRQGASTSHRTTEA</sequence>
<evidence type="ECO:0000313" key="2">
    <source>
        <dbReference type="Proteomes" id="UP000292935"/>
    </source>
</evidence>
<dbReference type="Proteomes" id="UP000292935">
    <property type="component" value="Unassembled WGS sequence"/>
</dbReference>
<dbReference type="InterPro" id="IPR036390">
    <property type="entry name" value="WH_DNA-bd_sf"/>
</dbReference>
<dbReference type="EMBL" id="SDPO01000001">
    <property type="protein sequence ID" value="RXZ50461.1"/>
    <property type="molecule type" value="Genomic_DNA"/>
</dbReference>
<dbReference type="Gene3D" id="1.10.10.10">
    <property type="entry name" value="Winged helix-like DNA-binding domain superfamily/Winged helix DNA-binding domain"/>
    <property type="match status" value="1"/>
</dbReference>
<reference evidence="1 2" key="1">
    <citation type="submission" date="2019-01" db="EMBL/GenBank/DDBJ databases">
        <authorList>
            <person name="Li J."/>
        </authorList>
    </citation>
    <scope>NUCLEOTIDE SEQUENCE [LARGE SCALE GENOMIC DNA]</scope>
    <source>
        <strain evidence="1 2">CCUG 35506</strain>
    </source>
</reference>
<dbReference type="Pfam" id="PF12840">
    <property type="entry name" value="HTH_20"/>
    <property type="match status" value="1"/>
</dbReference>
<name>A0A4Q2JQC4_9MICO</name>
<dbReference type="OrthoDB" id="3399802at2"/>
<comment type="caution">
    <text evidence="1">The sequence shown here is derived from an EMBL/GenBank/DDBJ whole genome shotgun (WGS) entry which is preliminary data.</text>
</comment>
<gene>
    <name evidence="1" type="ORF">ESP57_01185</name>
</gene>
<organism evidence="1 2">
    <name type="scientific">Agromyces fucosus</name>
    <dbReference type="NCBI Taxonomy" id="41985"/>
    <lineage>
        <taxon>Bacteria</taxon>
        <taxon>Bacillati</taxon>
        <taxon>Actinomycetota</taxon>
        <taxon>Actinomycetes</taxon>
        <taxon>Micrococcales</taxon>
        <taxon>Microbacteriaceae</taxon>
        <taxon>Agromyces</taxon>
    </lineage>
</organism>
<dbReference type="InterPro" id="IPR011991">
    <property type="entry name" value="ArsR-like_HTH"/>
</dbReference>
<dbReference type="AlphaFoldDB" id="A0A4Q2JQC4"/>
<proteinExistence type="predicted"/>
<protein>
    <submittedName>
        <fullName evidence="1">Transcriptional regulator</fullName>
    </submittedName>
</protein>
<dbReference type="SUPFAM" id="SSF46785">
    <property type="entry name" value="Winged helix' DNA-binding domain"/>
    <property type="match status" value="1"/>
</dbReference>
<dbReference type="InterPro" id="IPR036388">
    <property type="entry name" value="WH-like_DNA-bd_sf"/>
</dbReference>